<evidence type="ECO:0000256" key="5">
    <source>
        <dbReference type="ARBA" id="ARBA00022617"/>
    </source>
</evidence>
<gene>
    <name evidence="17" type="primary">CYP11B</name>
</gene>
<evidence type="ECO:0000256" key="13">
    <source>
        <dbReference type="ARBA" id="ARBA00023250"/>
    </source>
</evidence>
<keyword evidence="6 15" id="KW-0479">Metal-binding</keyword>
<sequence>MIRSMYIRVTVCIGAQGTCGPRNLLRGVPPQRALCVSAAGTVVDGKLEGRKGAESTGVRKRGLDGRVRSFEEIPHTGRSGWVNLIKFWREDRFRQLHKHMERTFNALGPIYRNGEEWRADRLLLNKEVMMSAAVQRFLPLLDEVARDFCQMLQTRVEREGRGEEGKRSLVMDPSPDLFRFALEASCHVIYGERIGLFSSSPSLESQKFIWAVERMLATTPPLLYLPPRLLLRIGAPLWTQHASAWDHIFSHAEARIQRGYQRLSSSQGRGSQAGSTGGQYTGVLGQLMEKGQLSLDLVKANITELMAGGVDTTAVPLQFALFELGRNPEVQEKVREQVRASWAQAAGDPQKALQGAPLLKGTIKETLRLYPVGTTVQRYPIKDIVLQNYHVPAGTMVQVCLYPLGRSADVFEDPLRFDPGRWGSREGGQKGEGTGFRSLAFGFGARQCVGRRIAENEMQLLLMHILLSFHLSVSSSEDIKTTCTLILQPETPPRITFSKL</sequence>
<evidence type="ECO:0000256" key="2">
    <source>
        <dbReference type="ARBA" id="ARBA00004325"/>
    </source>
</evidence>
<dbReference type="GO" id="GO:0071375">
    <property type="term" value="P:cellular response to peptide hormone stimulus"/>
    <property type="evidence" value="ECO:0007669"/>
    <property type="project" value="TreeGrafter"/>
</dbReference>
<dbReference type="GO" id="GO:0020037">
    <property type="term" value="F:heme binding"/>
    <property type="evidence" value="ECO:0007669"/>
    <property type="project" value="InterPro"/>
</dbReference>
<reference evidence="17" key="1">
    <citation type="submission" date="2019-11" db="EMBL/GenBank/DDBJ databases">
        <authorList>
            <person name="Li J."/>
            <person name="Zhang X."/>
        </authorList>
    </citation>
    <scope>NUCLEOTIDE SEQUENCE</scope>
</reference>
<keyword evidence="9 15" id="KW-0408">Iron</keyword>
<dbReference type="Pfam" id="PF00067">
    <property type="entry name" value="p450"/>
    <property type="match status" value="1"/>
</dbReference>
<evidence type="ECO:0000256" key="7">
    <source>
        <dbReference type="ARBA" id="ARBA00022946"/>
    </source>
</evidence>
<feature type="binding site" description="axial binding residue" evidence="15">
    <location>
        <position position="448"/>
    </location>
    <ligand>
        <name>heme</name>
        <dbReference type="ChEBI" id="CHEBI:30413"/>
    </ligand>
    <ligandPart>
        <name>Fe</name>
        <dbReference type="ChEBI" id="CHEBI:18248"/>
    </ligandPart>
</feature>
<keyword evidence="13" id="KW-0755">Steroidogenesis</keyword>
<evidence type="ECO:0000256" key="10">
    <source>
        <dbReference type="ARBA" id="ARBA00023033"/>
    </source>
</evidence>
<proteinExistence type="evidence at transcript level"/>
<evidence type="ECO:0000256" key="12">
    <source>
        <dbReference type="ARBA" id="ARBA00023136"/>
    </source>
</evidence>
<name>A0A7T7FRR2_LATMC</name>
<dbReference type="PROSITE" id="PS00086">
    <property type="entry name" value="CYTOCHROME_P450"/>
    <property type="match status" value="1"/>
</dbReference>
<comment type="cofactor">
    <cofactor evidence="1 15">
        <name>heme</name>
        <dbReference type="ChEBI" id="CHEBI:30413"/>
    </cofactor>
</comment>
<dbReference type="Gene3D" id="1.10.630.10">
    <property type="entry name" value="Cytochrome P450"/>
    <property type="match status" value="1"/>
</dbReference>
<dbReference type="GO" id="GO:0005506">
    <property type="term" value="F:iron ion binding"/>
    <property type="evidence" value="ECO:0007669"/>
    <property type="project" value="InterPro"/>
</dbReference>
<dbReference type="GO" id="GO:0005743">
    <property type="term" value="C:mitochondrial inner membrane"/>
    <property type="evidence" value="ECO:0007669"/>
    <property type="project" value="TreeGrafter"/>
</dbReference>
<comment type="subcellular location">
    <subcellularLocation>
        <location evidence="2">Mitochondrion membrane</location>
    </subcellularLocation>
</comment>
<dbReference type="PANTHER" id="PTHR24279">
    <property type="entry name" value="CYTOCHROME P450"/>
    <property type="match status" value="1"/>
</dbReference>
<evidence type="ECO:0000256" key="1">
    <source>
        <dbReference type="ARBA" id="ARBA00001971"/>
    </source>
</evidence>
<dbReference type="PRINTS" id="PR00385">
    <property type="entry name" value="P450"/>
</dbReference>
<dbReference type="InterPro" id="IPR002401">
    <property type="entry name" value="Cyt_P450_E_grp-I"/>
</dbReference>
<evidence type="ECO:0000256" key="8">
    <source>
        <dbReference type="ARBA" id="ARBA00023002"/>
    </source>
</evidence>
<evidence type="ECO:0000256" key="14">
    <source>
        <dbReference type="ARBA" id="ARBA00042800"/>
    </source>
</evidence>
<dbReference type="InterPro" id="IPR001128">
    <property type="entry name" value="Cyt_P450"/>
</dbReference>
<keyword evidence="10 16" id="KW-0503">Monooxygenase</keyword>
<evidence type="ECO:0000313" key="17">
    <source>
        <dbReference type="EMBL" id="QQL94733.1"/>
    </source>
</evidence>
<evidence type="ECO:0000256" key="11">
    <source>
        <dbReference type="ARBA" id="ARBA00023128"/>
    </source>
</evidence>
<evidence type="ECO:0000256" key="9">
    <source>
        <dbReference type="ARBA" id="ARBA00023004"/>
    </source>
</evidence>
<dbReference type="EC" id="1.14.15.4" evidence="4"/>
<evidence type="ECO:0000256" key="15">
    <source>
        <dbReference type="PIRSR" id="PIRSR602401-1"/>
    </source>
</evidence>
<dbReference type="InterPro" id="IPR050479">
    <property type="entry name" value="CYP11_CYP27_families"/>
</dbReference>
<evidence type="ECO:0000256" key="4">
    <source>
        <dbReference type="ARBA" id="ARBA00012767"/>
    </source>
</evidence>
<evidence type="ECO:0000256" key="6">
    <source>
        <dbReference type="ARBA" id="ARBA00022723"/>
    </source>
</evidence>
<dbReference type="GO" id="GO:0008203">
    <property type="term" value="P:cholesterol metabolic process"/>
    <property type="evidence" value="ECO:0007669"/>
    <property type="project" value="TreeGrafter"/>
</dbReference>
<dbReference type="GO" id="GO:0006704">
    <property type="term" value="P:glucocorticoid biosynthetic process"/>
    <property type="evidence" value="ECO:0007669"/>
    <property type="project" value="TreeGrafter"/>
</dbReference>
<dbReference type="PRINTS" id="PR00463">
    <property type="entry name" value="EP450I"/>
</dbReference>
<keyword evidence="8 16" id="KW-0560">Oxidoreductase</keyword>
<dbReference type="GO" id="GO:0006700">
    <property type="term" value="P:C21-steroid hormone biosynthetic process"/>
    <property type="evidence" value="ECO:0007669"/>
    <property type="project" value="TreeGrafter"/>
</dbReference>
<keyword evidence="11" id="KW-0496">Mitochondrion</keyword>
<dbReference type="InterPro" id="IPR036396">
    <property type="entry name" value="Cyt_P450_sf"/>
</dbReference>
<protein>
    <recommendedName>
        <fullName evidence="4">steroid 11beta-monooxygenase</fullName>
        <ecNumber evidence="4">1.14.15.4</ecNumber>
    </recommendedName>
    <alternativeName>
        <fullName evidence="14">Cytochrome P450C11</fullName>
    </alternativeName>
</protein>
<dbReference type="PANTHER" id="PTHR24279:SF1">
    <property type="entry name" value="CYTOCHROME P450 11B2, MITOCHONDRIAL"/>
    <property type="match status" value="1"/>
</dbReference>
<evidence type="ECO:0000256" key="3">
    <source>
        <dbReference type="ARBA" id="ARBA00010617"/>
    </source>
</evidence>
<accession>A0A7T7FRR2</accession>
<organism evidence="17">
    <name type="scientific">Lateolabrax maculatus</name>
    <name type="common">Spotted sea bass</name>
    <dbReference type="NCBI Taxonomy" id="315492"/>
    <lineage>
        <taxon>Eukaryota</taxon>
        <taxon>Metazoa</taxon>
        <taxon>Chordata</taxon>
        <taxon>Craniata</taxon>
        <taxon>Vertebrata</taxon>
        <taxon>Euteleostomi</taxon>
        <taxon>Actinopterygii</taxon>
        <taxon>Neopterygii</taxon>
        <taxon>Teleostei</taxon>
        <taxon>Neoteleostei</taxon>
        <taxon>Acanthomorphata</taxon>
        <taxon>Eupercaria</taxon>
        <taxon>Acropomatiformes</taxon>
        <taxon>Lateolabracidae</taxon>
        <taxon>Lateolabrax</taxon>
    </lineage>
</organism>
<dbReference type="GO" id="GO:0004507">
    <property type="term" value="F:steroid 11-beta-monooxygenase activity"/>
    <property type="evidence" value="ECO:0007669"/>
    <property type="project" value="UniProtKB-EC"/>
</dbReference>
<dbReference type="SUPFAM" id="SSF48264">
    <property type="entry name" value="Cytochrome P450"/>
    <property type="match status" value="1"/>
</dbReference>
<dbReference type="GO" id="GO:0034650">
    <property type="term" value="P:cortisol metabolic process"/>
    <property type="evidence" value="ECO:0007669"/>
    <property type="project" value="TreeGrafter"/>
</dbReference>
<keyword evidence="5 15" id="KW-0349">Heme</keyword>
<keyword evidence="7" id="KW-0809">Transit peptide</keyword>
<keyword evidence="12" id="KW-0472">Membrane</keyword>
<dbReference type="AlphaFoldDB" id="A0A7T7FRR2"/>
<evidence type="ECO:0000256" key="16">
    <source>
        <dbReference type="RuleBase" id="RU000461"/>
    </source>
</evidence>
<dbReference type="EMBL" id="MN685653">
    <property type="protein sequence ID" value="QQL94733.1"/>
    <property type="molecule type" value="mRNA"/>
</dbReference>
<dbReference type="InterPro" id="IPR017972">
    <property type="entry name" value="Cyt_P450_CS"/>
</dbReference>
<comment type="similarity">
    <text evidence="3 16">Belongs to the cytochrome P450 family.</text>
</comment>